<keyword evidence="3" id="KW-1185">Reference proteome</keyword>
<feature type="region of interest" description="Disordered" evidence="1">
    <location>
        <begin position="271"/>
        <end position="299"/>
    </location>
</feature>
<dbReference type="OMA" id="LPLHESW"/>
<dbReference type="EMBL" id="FR799584">
    <property type="protein sequence ID" value="CBZ29577.1"/>
    <property type="molecule type" value="Genomic_DNA"/>
</dbReference>
<dbReference type="OrthoDB" id="259025at2759"/>
<proteinExistence type="predicted"/>
<evidence type="ECO:0000313" key="3">
    <source>
        <dbReference type="Proteomes" id="UP000007259"/>
    </source>
</evidence>
<dbReference type="VEuPathDB" id="TriTrypDB:LmxM.31.1860"/>
<dbReference type="AlphaFoldDB" id="E9B2W3"/>
<feature type="region of interest" description="Disordered" evidence="1">
    <location>
        <begin position="317"/>
        <end position="342"/>
    </location>
</feature>
<evidence type="ECO:0000313" key="2">
    <source>
        <dbReference type="EMBL" id="CBZ29577.1"/>
    </source>
</evidence>
<name>E9B2W3_LEIMU</name>
<dbReference type="Proteomes" id="UP000007259">
    <property type="component" value="Chromosome 31"/>
</dbReference>
<dbReference type="KEGG" id="lmi:LMXM_31_1860"/>
<gene>
    <name evidence="2" type="ORF">LMXM_31_1860</name>
</gene>
<feature type="region of interest" description="Disordered" evidence="1">
    <location>
        <begin position="214"/>
        <end position="233"/>
    </location>
</feature>
<feature type="compositionally biased region" description="Polar residues" evidence="1">
    <location>
        <begin position="271"/>
        <end position="285"/>
    </location>
</feature>
<dbReference type="PhylomeDB" id="E9B2W3"/>
<evidence type="ECO:0000256" key="1">
    <source>
        <dbReference type="SAM" id="MobiDB-lite"/>
    </source>
</evidence>
<reference evidence="2 3" key="1">
    <citation type="journal article" date="2011" name="Genome Res.">
        <title>Chromosome and gene copy number variation allow major structural change between species and strains of Leishmania.</title>
        <authorList>
            <person name="Rogers M.B."/>
            <person name="Hilley J.D."/>
            <person name="Dickens N.J."/>
            <person name="Wilkes J."/>
            <person name="Bates P.A."/>
            <person name="Depledge D.P."/>
            <person name="Harris D."/>
            <person name="Her Y."/>
            <person name="Herzyk P."/>
            <person name="Imamura H."/>
            <person name="Otto T.D."/>
            <person name="Sanders M."/>
            <person name="Seeger K."/>
            <person name="Dujardin J.C."/>
            <person name="Berriman M."/>
            <person name="Smith D.F."/>
            <person name="Hertz-Fowler C."/>
            <person name="Mottram J.C."/>
        </authorList>
    </citation>
    <scope>NUCLEOTIDE SEQUENCE [LARGE SCALE GENOMIC DNA]</scope>
    <source>
        <strain evidence="2 3">MHOM/GT/2001/U1103</strain>
    </source>
</reference>
<sequence>MSDSYSGDYYHFVTQRSQAAEIILPIPSFCKPLAASVRPFGEGKAGLLASFFDPEQHAWVVRQLPVHESWPHQPPPCLTVRVVTLVDPTNLYELRVCLSSVLDDIDNDELCALQRRSQIYEFLLEEHLNDRSGAALRSAGAEGRLPQLREAVTLAAPLDVMDGFVLTGGGFLSDFPVLRDGPALPRSMNTVYDDILAGDDFCGPPMPAGGARFAGPDSAAKTSVGRGSDLPVSSNEPLEFTAWSVTAAANAGLVCISMGLRRRSPMERSRLQSGSQHIHSVSPHKSTGAGESLAISPGPVWANPPPSVVNGRGALTVVQDSGDPVSGLRPNEHGDDGNGAHGVVSAYSSATVTSMAARPLLETLTLRGEVDVKLSRHDGEEWGISLPPPHGSLRFPMGPNRELMAAARRLFYCE</sequence>
<protein>
    <submittedName>
        <fullName evidence="2">Uncharacterized protein</fullName>
    </submittedName>
</protein>
<organism evidence="2 3">
    <name type="scientific">Leishmania mexicana (strain MHOM/GT/2001/U1103)</name>
    <dbReference type="NCBI Taxonomy" id="929439"/>
    <lineage>
        <taxon>Eukaryota</taxon>
        <taxon>Discoba</taxon>
        <taxon>Euglenozoa</taxon>
        <taxon>Kinetoplastea</taxon>
        <taxon>Metakinetoplastina</taxon>
        <taxon>Trypanosomatida</taxon>
        <taxon>Trypanosomatidae</taxon>
        <taxon>Leishmaniinae</taxon>
        <taxon>Leishmania</taxon>
    </lineage>
</organism>
<accession>E9B2W3</accession>
<dbReference type="RefSeq" id="XP_003878031.1">
    <property type="nucleotide sequence ID" value="XM_003877982.1"/>
</dbReference>
<dbReference type="GeneID" id="13453622"/>